<keyword evidence="2" id="KW-1185">Reference proteome</keyword>
<sequence length="256" mass="30258">MGKNKHKKALKKAEKQRRNMELEQLERAKAQLLEELQDVEGRLRIPGDVQSFDPDVLSSMIGYTLSDFKLIVKEDKKIYSAFCYPLLFHMTVTCKEYTVLDINLVYFKDSPLHEINTYLLRFTRELCPSRVLFIIQQFDQLFKFREKVFTQLDGRCFWRTVTQEYDNELGHSDTVCNIEVYKKNFLGKAAACILEMQWRFSWNKPCQSMVNQFIIMQAVLHQEIETFTNALLCTVFFADDSLMKIWCNFNEWVSCG</sequence>
<dbReference type="RefSeq" id="XP_034236057.1">
    <property type="nucleotide sequence ID" value="XM_034380166.1"/>
</dbReference>
<evidence type="ECO:0000313" key="3">
    <source>
        <dbReference type="RefSeq" id="XP_034236057.1"/>
    </source>
</evidence>
<evidence type="ECO:0000256" key="1">
    <source>
        <dbReference type="SAM" id="Coils"/>
    </source>
</evidence>
<accession>A0A6P8YPM4</accession>
<keyword evidence="1" id="KW-0175">Coiled coil</keyword>
<protein>
    <submittedName>
        <fullName evidence="3">Uncharacterized protein LOC117642218</fullName>
    </submittedName>
</protein>
<organism evidence="3">
    <name type="scientific">Thrips palmi</name>
    <name type="common">Melon thrips</name>
    <dbReference type="NCBI Taxonomy" id="161013"/>
    <lineage>
        <taxon>Eukaryota</taxon>
        <taxon>Metazoa</taxon>
        <taxon>Ecdysozoa</taxon>
        <taxon>Arthropoda</taxon>
        <taxon>Hexapoda</taxon>
        <taxon>Insecta</taxon>
        <taxon>Pterygota</taxon>
        <taxon>Neoptera</taxon>
        <taxon>Paraneoptera</taxon>
        <taxon>Thysanoptera</taxon>
        <taxon>Terebrantia</taxon>
        <taxon>Thripoidea</taxon>
        <taxon>Thripidae</taxon>
        <taxon>Thrips</taxon>
    </lineage>
</organism>
<dbReference type="Proteomes" id="UP000515158">
    <property type="component" value="Unplaced"/>
</dbReference>
<feature type="coiled-coil region" evidence="1">
    <location>
        <begin position="3"/>
        <end position="42"/>
    </location>
</feature>
<dbReference type="InParanoid" id="A0A6P8YPM4"/>
<reference evidence="3" key="1">
    <citation type="submission" date="2025-08" db="UniProtKB">
        <authorList>
            <consortium name="RefSeq"/>
        </authorList>
    </citation>
    <scope>IDENTIFICATION</scope>
    <source>
        <tissue evidence="3">Total insect</tissue>
    </source>
</reference>
<proteinExistence type="predicted"/>
<name>A0A6P8YPM4_THRPL</name>
<dbReference type="KEGG" id="tpal:117642218"/>
<evidence type="ECO:0000313" key="2">
    <source>
        <dbReference type="Proteomes" id="UP000515158"/>
    </source>
</evidence>
<dbReference type="AlphaFoldDB" id="A0A6P8YPM4"/>
<dbReference type="GeneID" id="117642218"/>
<gene>
    <name evidence="3" type="primary">LOC117642218</name>
</gene>